<dbReference type="InterPro" id="IPR050222">
    <property type="entry name" value="MATE_MdtK"/>
</dbReference>
<feature type="transmembrane region" description="Helical" evidence="13">
    <location>
        <begin position="284"/>
        <end position="304"/>
    </location>
</feature>
<keyword evidence="5" id="KW-0813">Transport</keyword>
<dbReference type="InterPro" id="IPR002528">
    <property type="entry name" value="MATE_fam"/>
</dbReference>
<dbReference type="PANTHER" id="PTHR43298">
    <property type="entry name" value="MULTIDRUG RESISTANCE PROTEIN NORM-RELATED"/>
    <property type="match status" value="1"/>
</dbReference>
<dbReference type="GO" id="GO:0042910">
    <property type="term" value="F:xenobiotic transmembrane transporter activity"/>
    <property type="evidence" value="ECO:0007669"/>
    <property type="project" value="InterPro"/>
</dbReference>
<keyword evidence="15" id="KW-1185">Reference proteome</keyword>
<evidence type="ECO:0000256" key="7">
    <source>
        <dbReference type="ARBA" id="ARBA00022475"/>
    </source>
</evidence>
<keyword evidence="9 13" id="KW-1133">Transmembrane helix</keyword>
<keyword evidence="11 13" id="KW-0472">Membrane</keyword>
<comment type="similarity">
    <text evidence="3">Belongs to the multi antimicrobial extrusion (MATE) (TC 2.A.66.1) family.</text>
</comment>
<evidence type="ECO:0000256" key="3">
    <source>
        <dbReference type="ARBA" id="ARBA00010199"/>
    </source>
</evidence>
<gene>
    <name evidence="14" type="ORF">LKD71_10295</name>
</gene>
<evidence type="ECO:0000256" key="11">
    <source>
        <dbReference type="ARBA" id="ARBA00023136"/>
    </source>
</evidence>
<name>A0AAE3DT72_9FIRM</name>
<feature type="transmembrane region" description="Helical" evidence="13">
    <location>
        <begin position="427"/>
        <end position="443"/>
    </location>
</feature>
<dbReference type="GO" id="GO:0015297">
    <property type="term" value="F:antiporter activity"/>
    <property type="evidence" value="ECO:0007669"/>
    <property type="project" value="UniProtKB-KW"/>
</dbReference>
<proteinExistence type="inferred from homology"/>
<evidence type="ECO:0000256" key="10">
    <source>
        <dbReference type="ARBA" id="ARBA00023065"/>
    </source>
</evidence>
<feature type="transmembrane region" description="Helical" evidence="13">
    <location>
        <begin position="170"/>
        <end position="193"/>
    </location>
</feature>
<sequence>MSSAKQGQTRDMTQGSALSNILIFAIPLFISNFFQQCYNIGDTMIASHNLGQSALAAIGLTGSITGLVIGFANGINSGYGILLARAFGSKNEEQMKSVVAWTLILNVAISVLITVATLLFAEPVLRLIQTPEDVFSESRTYLTVVMAGMATALFYNMGSGLLRAVGNSKIPLYFLIFSCSLNLLLDLLAVTVFSFGVAGIAGATVLAQLISSVLCFLYLYRNFRFLIPSRRHFSYNKKLVSELVTTGFSMGLMNSIFSIGSVILQGSINTLGTSIIAAHTAARRIVMIGNMPLASIASANATFVSQNFGAGRMDRIRDGIRKSSILCLIWSAMFLIMILTLAEPLVKALAGTDDSVIMSNALMNLHINMIFFFPLGVLLTLRMTLQGINYKTIPLISSSMELVIKILASFVFVPLWGYAGASVAEPFSWLLCMLFLLFSYIRIMKKEKIYS</sequence>
<comment type="subcellular location">
    <subcellularLocation>
        <location evidence="2">Cell membrane</location>
        <topology evidence="2">Multi-pass membrane protein</topology>
    </subcellularLocation>
</comment>
<feature type="transmembrane region" description="Helical" evidence="13">
    <location>
        <begin position="325"/>
        <end position="342"/>
    </location>
</feature>
<keyword evidence="6" id="KW-0050">Antiport</keyword>
<keyword evidence="7" id="KW-1003">Cell membrane</keyword>
<feature type="transmembrane region" description="Helical" evidence="13">
    <location>
        <begin position="12"/>
        <end position="34"/>
    </location>
</feature>
<evidence type="ECO:0000256" key="8">
    <source>
        <dbReference type="ARBA" id="ARBA00022692"/>
    </source>
</evidence>
<accession>A0AAE3DT72</accession>
<feature type="transmembrane region" description="Helical" evidence="13">
    <location>
        <begin position="240"/>
        <end position="264"/>
    </location>
</feature>
<protein>
    <recommendedName>
        <fullName evidence="4">Probable multidrug resistance protein NorM</fullName>
    </recommendedName>
    <alternativeName>
        <fullName evidence="12">Multidrug-efflux transporter</fullName>
    </alternativeName>
</protein>
<organism evidence="14 15">
    <name type="scientific">Fusicatenibacter faecihominis</name>
    <dbReference type="NCBI Taxonomy" id="2881276"/>
    <lineage>
        <taxon>Bacteria</taxon>
        <taxon>Bacillati</taxon>
        <taxon>Bacillota</taxon>
        <taxon>Clostridia</taxon>
        <taxon>Lachnospirales</taxon>
        <taxon>Lachnospiraceae</taxon>
        <taxon>Fusicatenibacter</taxon>
    </lineage>
</organism>
<dbReference type="GO" id="GO:0005886">
    <property type="term" value="C:plasma membrane"/>
    <property type="evidence" value="ECO:0007669"/>
    <property type="project" value="UniProtKB-SubCell"/>
</dbReference>
<keyword evidence="8 13" id="KW-0812">Transmembrane</keyword>
<dbReference type="NCBIfam" id="TIGR00797">
    <property type="entry name" value="matE"/>
    <property type="match status" value="1"/>
</dbReference>
<reference evidence="14 15" key="1">
    <citation type="submission" date="2021-10" db="EMBL/GenBank/DDBJ databases">
        <title>Anaerobic single-cell dispensing facilitates the cultivation of human gut bacteria.</title>
        <authorList>
            <person name="Afrizal A."/>
        </authorList>
    </citation>
    <scope>NUCLEOTIDE SEQUENCE [LARGE SCALE GENOMIC DNA]</scope>
    <source>
        <strain evidence="14 15">CLA-AA-H277</strain>
    </source>
</reference>
<evidence type="ECO:0000313" key="14">
    <source>
        <dbReference type="EMBL" id="MCC2190192.1"/>
    </source>
</evidence>
<evidence type="ECO:0000256" key="12">
    <source>
        <dbReference type="ARBA" id="ARBA00031636"/>
    </source>
</evidence>
<evidence type="ECO:0000256" key="4">
    <source>
        <dbReference type="ARBA" id="ARBA00020268"/>
    </source>
</evidence>
<evidence type="ECO:0000256" key="2">
    <source>
        <dbReference type="ARBA" id="ARBA00004651"/>
    </source>
</evidence>
<feature type="transmembrane region" description="Helical" evidence="13">
    <location>
        <begin position="141"/>
        <end position="158"/>
    </location>
</feature>
<feature type="transmembrane region" description="Helical" evidence="13">
    <location>
        <begin position="54"/>
        <end position="77"/>
    </location>
</feature>
<dbReference type="CDD" id="cd13138">
    <property type="entry name" value="MATE_yoeA_like"/>
    <property type="match status" value="1"/>
</dbReference>
<keyword evidence="10" id="KW-0406">Ion transport</keyword>
<evidence type="ECO:0000313" key="15">
    <source>
        <dbReference type="Proteomes" id="UP001197875"/>
    </source>
</evidence>
<feature type="transmembrane region" description="Helical" evidence="13">
    <location>
        <begin position="199"/>
        <end position="220"/>
    </location>
</feature>
<evidence type="ECO:0000256" key="1">
    <source>
        <dbReference type="ARBA" id="ARBA00003408"/>
    </source>
</evidence>
<evidence type="ECO:0000256" key="9">
    <source>
        <dbReference type="ARBA" id="ARBA00022989"/>
    </source>
</evidence>
<evidence type="ECO:0000256" key="5">
    <source>
        <dbReference type="ARBA" id="ARBA00022448"/>
    </source>
</evidence>
<dbReference type="PIRSF" id="PIRSF006603">
    <property type="entry name" value="DinF"/>
    <property type="match status" value="1"/>
</dbReference>
<dbReference type="EMBL" id="JAJEPR010000016">
    <property type="protein sequence ID" value="MCC2190192.1"/>
    <property type="molecule type" value="Genomic_DNA"/>
</dbReference>
<comment type="caution">
    <text evidence="14">The sequence shown here is derived from an EMBL/GenBank/DDBJ whole genome shotgun (WGS) entry which is preliminary data.</text>
</comment>
<feature type="transmembrane region" description="Helical" evidence="13">
    <location>
        <begin position="402"/>
        <end position="421"/>
    </location>
</feature>
<dbReference type="Proteomes" id="UP001197875">
    <property type="component" value="Unassembled WGS sequence"/>
</dbReference>
<evidence type="ECO:0000256" key="6">
    <source>
        <dbReference type="ARBA" id="ARBA00022449"/>
    </source>
</evidence>
<evidence type="ECO:0000256" key="13">
    <source>
        <dbReference type="SAM" id="Phobius"/>
    </source>
</evidence>
<feature type="transmembrane region" description="Helical" evidence="13">
    <location>
        <begin position="362"/>
        <end position="381"/>
    </location>
</feature>
<dbReference type="AlphaFoldDB" id="A0AAE3DT72"/>
<dbReference type="PANTHER" id="PTHR43298:SF2">
    <property type="entry name" value="FMN_FAD EXPORTER YEEO-RELATED"/>
    <property type="match status" value="1"/>
</dbReference>
<dbReference type="Pfam" id="PF01554">
    <property type="entry name" value="MatE"/>
    <property type="match status" value="2"/>
</dbReference>
<feature type="transmembrane region" description="Helical" evidence="13">
    <location>
        <begin position="98"/>
        <end position="121"/>
    </location>
</feature>
<dbReference type="GO" id="GO:0006811">
    <property type="term" value="P:monoatomic ion transport"/>
    <property type="evidence" value="ECO:0007669"/>
    <property type="project" value="UniProtKB-KW"/>
</dbReference>
<comment type="function">
    <text evidence="1">Multidrug efflux pump.</text>
</comment>
<dbReference type="InterPro" id="IPR048279">
    <property type="entry name" value="MdtK-like"/>
</dbReference>
<dbReference type="RefSeq" id="WP_227615329.1">
    <property type="nucleotide sequence ID" value="NZ_JAJEPR010000016.1"/>
</dbReference>